<dbReference type="SFLD" id="SFLDS00003">
    <property type="entry name" value="Haloacid_Dehalogenase"/>
    <property type="match status" value="1"/>
</dbReference>
<comment type="caution">
    <text evidence="1">The sequence shown here is derived from an EMBL/GenBank/DDBJ whole genome shotgun (WGS) entry which is preliminary data.</text>
</comment>
<dbReference type="InterPro" id="IPR036412">
    <property type="entry name" value="HAD-like_sf"/>
</dbReference>
<dbReference type="InterPro" id="IPR023214">
    <property type="entry name" value="HAD_sf"/>
</dbReference>
<dbReference type="Gene3D" id="1.10.150.240">
    <property type="entry name" value="Putative phosphatase, domain 2"/>
    <property type="match status" value="1"/>
</dbReference>
<dbReference type="RefSeq" id="WP_345885315.1">
    <property type="nucleotide sequence ID" value="NZ_JBDFRB010000008.1"/>
</dbReference>
<dbReference type="Proteomes" id="UP001422074">
    <property type="component" value="Unassembled WGS sequence"/>
</dbReference>
<dbReference type="InterPro" id="IPR023198">
    <property type="entry name" value="PGP-like_dom2"/>
</dbReference>
<dbReference type="SUPFAM" id="SSF56784">
    <property type="entry name" value="HAD-like"/>
    <property type="match status" value="1"/>
</dbReference>
<evidence type="ECO:0000313" key="2">
    <source>
        <dbReference type="Proteomes" id="UP001422074"/>
    </source>
</evidence>
<dbReference type="InterPro" id="IPR051806">
    <property type="entry name" value="HAD-like_SPP"/>
</dbReference>
<dbReference type="InterPro" id="IPR006439">
    <property type="entry name" value="HAD-SF_hydro_IA"/>
</dbReference>
<keyword evidence="2" id="KW-1185">Reference proteome</keyword>
<dbReference type="Gene3D" id="3.40.50.1000">
    <property type="entry name" value="HAD superfamily/HAD-like"/>
    <property type="match status" value="1"/>
</dbReference>
<evidence type="ECO:0000313" key="1">
    <source>
        <dbReference type="EMBL" id="MEN2744960.1"/>
    </source>
</evidence>
<gene>
    <name evidence="1" type="ORF">ABCQ75_10485</name>
</gene>
<sequence length="221" mass="22922">MTAVSISARAVLLDMDGTLVNSDAVVERLWAEWAEVQGLPWDVVEPVIHGRQGWLTMSMLLPERPMEANLADEARMLDESRTDVGGVVPVPGAPAFLAALAGLPHALVTSADEDLARRRMGAAGLPYPEVAVTADLVTASKPDPEGFLQAAARLGAAPGECLVLEDSEAGIAAGLAAGMRVLGIGARAAQFAPTFWAADLTAVAVARAHDGEVRLTLGRAG</sequence>
<dbReference type="EMBL" id="JBDFRB010000008">
    <property type="protein sequence ID" value="MEN2744960.1"/>
    <property type="molecule type" value="Genomic_DNA"/>
</dbReference>
<dbReference type="Pfam" id="PF00702">
    <property type="entry name" value="Hydrolase"/>
    <property type="match status" value="1"/>
</dbReference>
<dbReference type="GO" id="GO:0016787">
    <property type="term" value="F:hydrolase activity"/>
    <property type="evidence" value="ECO:0007669"/>
    <property type="project" value="UniProtKB-KW"/>
</dbReference>
<dbReference type="PROSITE" id="PS01228">
    <property type="entry name" value="COF_1"/>
    <property type="match status" value="1"/>
</dbReference>
<reference evidence="1 2" key="1">
    <citation type="submission" date="2024-05" db="EMBL/GenBank/DDBJ databases">
        <title>Sinomonas sp. nov., isolated from a waste landfill.</title>
        <authorList>
            <person name="Zhao Y."/>
        </authorList>
    </citation>
    <scope>NUCLEOTIDE SEQUENCE [LARGE SCALE GENOMIC DNA]</scope>
    <source>
        <strain evidence="1 2">CCTCC AB2014300</strain>
    </source>
</reference>
<dbReference type="PANTHER" id="PTHR43481">
    <property type="entry name" value="FRUCTOSE-1-PHOSPHATE PHOSPHATASE"/>
    <property type="match status" value="1"/>
</dbReference>
<dbReference type="NCBIfam" id="TIGR01549">
    <property type="entry name" value="HAD-SF-IA-v1"/>
    <property type="match status" value="1"/>
</dbReference>
<dbReference type="SFLD" id="SFLDG01129">
    <property type="entry name" value="C1.5:_HAD__Beta-PGM__Phosphata"/>
    <property type="match status" value="1"/>
</dbReference>
<accession>A0ABU9X0L1</accession>
<organism evidence="1 2">
    <name type="scientific">Sinomonas halotolerans</name>
    <dbReference type="NCBI Taxonomy" id="1644133"/>
    <lineage>
        <taxon>Bacteria</taxon>
        <taxon>Bacillati</taxon>
        <taxon>Actinomycetota</taxon>
        <taxon>Actinomycetes</taxon>
        <taxon>Micrococcales</taxon>
        <taxon>Micrococcaceae</taxon>
        <taxon>Sinomonas</taxon>
    </lineage>
</organism>
<dbReference type="NCBIfam" id="TIGR01509">
    <property type="entry name" value="HAD-SF-IA-v3"/>
    <property type="match status" value="1"/>
</dbReference>
<protein>
    <submittedName>
        <fullName evidence="1">HAD-IA family hydrolase</fullName>
    </submittedName>
</protein>
<dbReference type="PANTHER" id="PTHR43481:SF4">
    <property type="entry name" value="GLYCEROL-1-PHOSPHATE PHOSPHOHYDROLASE 1-RELATED"/>
    <property type="match status" value="1"/>
</dbReference>
<proteinExistence type="predicted"/>
<name>A0ABU9X0L1_9MICC</name>
<keyword evidence="1" id="KW-0378">Hydrolase</keyword>